<dbReference type="AlphaFoldDB" id="A0A022Q3V9"/>
<organism evidence="11 12">
    <name type="scientific">Erythranthe guttata</name>
    <name type="common">Yellow monkey flower</name>
    <name type="synonym">Mimulus guttatus</name>
    <dbReference type="NCBI Taxonomy" id="4155"/>
    <lineage>
        <taxon>Eukaryota</taxon>
        <taxon>Viridiplantae</taxon>
        <taxon>Streptophyta</taxon>
        <taxon>Embryophyta</taxon>
        <taxon>Tracheophyta</taxon>
        <taxon>Spermatophyta</taxon>
        <taxon>Magnoliopsida</taxon>
        <taxon>eudicotyledons</taxon>
        <taxon>Gunneridae</taxon>
        <taxon>Pentapetalae</taxon>
        <taxon>asterids</taxon>
        <taxon>lamiids</taxon>
        <taxon>Lamiales</taxon>
        <taxon>Phrymaceae</taxon>
        <taxon>Erythranthe</taxon>
    </lineage>
</organism>
<dbReference type="Proteomes" id="UP000030748">
    <property type="component" value="Unassembled WGS sequence"/>
</dbReference>
<evidence type="ECO:0000256" key="8">
    <source>
        <dbReference type="ARBA" id="ARBA00023136"/>
    </source>
</evidence>
<evidence type="ECO:0000256" key="2">
    <source>
        <dbReference type="ARBA" id="ARBA00004389"/>
    </source>
</evidence>
<evidence type="ECO:0000256" key="7">
    <source>
        <dbReference type="ARBA" id="ARBA00023054"/>
    </source>
</evidence>
<dbReference type="InterPro" id="IPR055282">
    <property type="entry name" value="PPI1-4"/>
</dbReference>
<evidence type="ECO:0000256" key="10">
    <source>
        <dbReference type="SAM" id="Coils"/>
    </source>
</evidence>
<keyword evidence="7 10" id="KW-0175">Coiled coil</keyword>
<dbReference type="KEGG" id="egt:105975376"/>
<evidence type="ECO:0000256" key="4">
    <source>
        <dbReference type="ARBA" id="ARBA00022692"/>
    </source>
</evidence>
<dbReference type="STRING" id="4155.A0A022Q3V9"/>
<comment type="subcellular location">
    <subcellularLocation>
        <location evidence="1">Cell membrane</location>
        <topology evidence="1">Single-pass membrane protein</topology>
    </subcellularLocation>
    <subcellularLocation>
        <location evidence="2">Endoplasmic reticulum membrane</location>
        <topology evidence="2">Single-pass membrane protein</topology>
    </subcellularLocation>
</comment>
<reference evidence="11 12" key="1">
    <citation type="journal article" date="2013" name="Proc. Natl. Acad. Sci. U.S.A.">
        <title>Fine-scale variation in meiotic recombination in Mimulus inferred from population shotgun sequencing.</title>
        <authorList>
            <person name="Hellsten U."/>
            <person name="Wright K.M."/>
            <person name="Jenkins J."/>
            <person name="Shu S."/>
            <person name="Yuan Y."/>
            <person name="Wessler S.R."/>
            <person name="Schmutz J."/>
            <person name="Willis J.H."/>
            <person name="Rokhsar D.S."/>
        </authorList>
    </citation>
    <scope>NUCLEOTIDE SEQUENCE [LARGE SCALE GENOMIC DNA]</scope>
    <source>
        <strain evidence="12">cv. DUN x IM62</strain>
    </source>
</reference>
<evidence type="ECO:0000256" key="6">
    <source>
        <dbReference type="ARBA" id="ARBA00022989"/>
    </source>
</evidence>
<evidence type="ECO:0000256" key="9">
    <source>
        <dbReference type="ARBA" id="ARBA00038080"/>
    </source>
</evidence>
<evidence type="ECO:0000256" key="1">
    <source>
        <dbReference type="ARBA" id="ARBA00004162"/>
    </source>
</evidence>
<gene>
    <name evidence="11" type="ORF">MIMGU_mgv1a009750mg</name>
</gene>
<dbReference type="OrthoDB" id="1703439at2759"/>
<dbReference type="EMBL" id="KI632217">
    <property type="protein sequence ID" value="EYU21893.1"/>
    <property type="molecule type" value="Genomic_DNA"/>
</dbReference>
<proteinExistence type="inferred from homology"/>
<dbReference type="GO" id="GO:0005789">
    <property type="term" value="C:endoplasmic reticulum membrane"/>
    <property type="evidence" value="ECO:0007669"/>
    <property type="project" value="UniProtKB-SubCell"/>
</dbReference>
<evidence type="ECO:0000256" key="3">
    <source>
        <dbReference type="ARBA" id="ARBA00022475"/>
    </source>
</evidence>
<protein>
    <submittedName>
        <fullName evidence="11">Uncharacterized protein</fullName>
    </submittedName>
</protein>
<evidence type="ECO:0000313" key="11">
    <source>
        <dbReference type="EMBL" id="EYU21893.1"/>
    </source>
</evidence>
<evidence type="ECO:0000256" key="5">
    <source>
        <dbReference type="ARBA" id="ARBA00022824"/>
    </source>
</evidence>
<evidence type="ECO:0000313" key="12">
    <source>
        <dbReference type="Proteomes" id="UP000030748"/>
    </source>
</evidence>
<dbReference type="EMBL" id="KI632217">
    <property type="protein sequence ID" value="EYU21892.1"/>
    <property type="molecule type" value="Genomic_DNA"/>
</dbReference>
<keyword evidence="4" id="KW-0812">Transmembrane</keyword>
<dbReference type="eggNOG" id="ENOG502QPUC">
    <property type="taxonomic scope" value="Eukaryota"/>
</dbReference>
<keyword evidence="6" id="KW-1133">Transmembrane helix</keyword>
<dbReference type="PANTHER" id="PTHR32219">
    <property type="entry name" value="RNA-BINDING PROTEIN YLMH-RELATED"/>
    <property type="match status" value="1"/>
</dbReference>
<dbReference type="GO" id="GO:0005886">
    <property type="term" value="C:plasma membrane"/>
    <property type="evidence" value="ECO:0007669"/>
    <property type="project" value="UniProtKB-SubCell"/>
</dbReference>
<accession>A0A022Q3V9</accession>
<name>A0A022Q3V9_ERYGU</name>
<keyword evidence="5" id="KW-0256">Endoplasmic reticulum</keyword>
<keyword evidence="12" id="KW-1185">Reference proteome</keyword>
<feature type="coiled-coil region" evidence="10">
    <location>
        <begin position="164"/>
        <end position="240"/>
    </location>
</feature>
<sequence>MNVEAATTNSSFNYLIKIPPTYIRVLQESFIFAIEELHVDEKTNIRDALELQVEDELPQKEILLGYYRYVKYVEFRASCHLRSILAKRDKLLRIIDKAKNSISIEHIDSKICDLEALILEALMNGEFEDKQYFTREFNQLKQRREKLSSSLFDREEEKLSSLFDREEEERIRQIREAIEDAEDRLKFLEKEIQILRDSALEAEARFVKFRKKKDDAMQQIEELQRQYKVAVHACEEAIANKESIEKSYHDKMLLLSDCSSNGVLAHLYVASEDCVVLSRYCKNNVEKFMKRWNEDDEFRREYAKFNESSTITRFGSLDGARSHVSDKESPIQ</sequence>
<keyword evidence="8" id="KW-0472">Membrane</keyword>
<comment type="similarity">
    <text evidence="9">Belongs to the plant Proton pump-interactor protein family.</text>
</comment>
<dbReference type="PANTHER" id="PTHR32219:SF3">
    <property type="entry name" value="CALPONIN-LIKE DOMAIN PROTEIN"/>
    <property type="match status" value="1"/>
</dbReference>
<keyword evidence="3" id="KW-1003">Cell membrane</keyword>